<reference evidence="3" key="1">
    <citation type="submission" date="2018-05" db="EMBL/GenBank/DDBJ databases">
        <authorList>
            <person name="Lanie J.A."/>
            <person name="Ng W.-L."/>
            <person name="Kazmierczak K.M."/>
            <person name="Andrzejewski T.M."/>
            <person name="Davidsen T.M."/>
            <person name="Wayne K.J."/>
            <person name="Tettelin H."/>
            <person name="Glass J.I."/>
            <person name="Rusch D."/>
            <person name="Podicherti R."/>
            <person name="Tsui H.-C.T."/>
            <person name="Winkler M.E."/>
        </authorList>
    </citation>
    <scope>NUCLEOTIDE SEQUENCE</scope>
</reference>
<dbReference type="SUPFAM" id="SSF54506">
    <property type="entry name" value="Diaminopimelate epimerase-like"/>
    <property type="match status" value="2"/>
</dbReference>
<evidence type="ECO:0008006" key="4">
    <source>
        <dbReference type="Google" id="ProtNLM"/>
    </source>
</evidence>
<dbReference type="PANTHER" id="PTHR31689">
    <property type="entry name" value="DIAMINOPIMELATE EPIMERASE, CHLOROPLASTIC"/>
    <property type="match status" value="1"/>
</dbReference>
<evidence type="ECO:0000313" key="3">
    <source>
        <dbReference type="EMBL" id="SUZ96021.1"/>
    </source>
</evidence>
<dbReference type="InterPro" id="IPR001653">
    <property type="entry name" value="DAP_epimerase_DapF"/>
</dbReference>
<evidence type="ECO:0000256" key="1">
    <source>
        <dbReference type="ARBA" id="ARBA00010219"/>
    </source>
</evidence>
<sequence length="283" mass="31933">MNKDTNQIMALINAYKMDGLGNNFIILDRRENDLALDKNKIISLASKKNINFDQLIFLEKEENNIYPITIFNPDGIEVDACGNGSRCVAYLISKEKKQSTISLRTNERLLYAEIVGEQSVKLNMGKPKFNWKEIPLSKNMNNEVVDIEVLDMDGNQYKNGFCLNVGNPHIIFFVKDCFKIDIKKLGPAIEKHKYFPKRSNVTFAQVLDKKNIAINVWERGAGLTKACGTAACATAVAAIKKNLVDKDCNIRFKEGDLIINYNNNDNIFMTGPVSQIEKISIDI</sequence>
<protein>
    <recommendedName>
        <fullName evidence="4">Diaminopimelate epimerase</fullName>
    </recommendedName>
</protein>
<comment type="similarity">
    <text evidence="1">Belongs to the diaminopimelate epimerase family.</text>
</comment>
<dbReference type="Pfam" id="PF01678">
    <property type="entry name" value="DAP_epimerase"/>
    <property type="match status" value="2"/>
</dbReference>
<dbReference type="PANTHER" id="PTHR31689:SF0">
    <property type="entry name" value="DIAMINOPIMELATE EPIMERASE"/>
    <property type="match status" value="1"/>
</dbReference>
<accession>A0A381RY04</accession>
<dbReference type="EMBL" id="UINC01002375">
    <property type="protein sequence ID" value="SUZ96021.1"/>
    <property type="molecule type" value="Genomic_DNA"/>
</dbReference>
<dbReference type="Gene3D" id="3.10.310.10">
    <property type="entry name" value="Diaminopimelate Epimerase, Chain A, domain 1"/>
    <property type="match status" value="2"/>
</dbReference>
<dbReference type="GO" id="GO:0009089">
    <property type="term" value="P:lysine biosynthetic process via diaminopimelate"/>
    <property type="evidence" value="ECO:0007669"/>
    <property type="project" value="InterPro"/>
</dbReference>
<organism evidence="3">
    <name type="scientific">marine metagenome</name>
    <dbReference type="NCBI Taxonomy" id="408172"/>
    <lineage>
        <taxon>unclassified sequences</taxon>
        <taxon>metagenomes</taxon>
        <taxon>ecological metagenomes</taxon>
    </lineage>
</organism>
<dbReference type="NCBIfam" id="TIGR00652">
    <property type="entry name" value="DapF"/>
    <property type="match status" value="1"/>
</dbReference>
<gene>
    <name evidence="3" type="ORF">METZ01_LOCUS48875</name>
</gene>
<dbReference type="AlphaFoldDB" id="A0A381RY04"/>
<dbReference type="GO" id="GO:0008837">
    <property type="term" value="F:diaminopimelate epimerase activity"/>
    <property type="evidence" value="ECO:0007669"/>
    <property type="project" value="InterPro"/>
</dbReference>
<dbReference type="HAMAP" id="MF_00197">
    <property type="entry name" value="DAP_epimerase"/>
    <property type="match status" value="1"/>
</dbReference>
<proteinExistence type="inferred from homology"/>
<name>A0A381RY04_9ZZZZ</name>
<keyword evidence="2" id="KW-0413">Isomerase</keyword>
<evidence type="ECO:0000256" key="2">
    <source>
        <dbReference type="ARBA" id="ARBA00023235"/>
    </source>
</evidence>
<dbReference type="GO" id="GO:0005829">
    <property type="term" value="C:cytosol"/>
    <property type="evidence" value="ECO:0007669"/>
    <property type="project" value="TreeGrafter"/>
</dbReference>